<reference evidence="3 4" key="1">
    <citation type="journal article" date="2012" name="Appl. Environ. Microbiol.">
        <title>Short-read sequencing for genomic analysis of the brown rot fungus Fibroporia radiculosa.</title>
        <authorList>
            <person name="Tang J.D."/>
            <person name="Perkins A.D."/>
            <person name="Sonstegard T.S."/>
            <person name="Schroeder S.G."/>
            <person name="Burgess S.C."/>
            <person name="Diehl S.V."/>
        </authorList>
    </citation>
    <scope>NUCLEOTIDE SEQUENCE [LARGE SCALE GENOMIC DNA]</scope>
    <source>
        <strain evidence="3 4">TFFH 294</strain>
    </source>
</reference>
<dbReference type="Proteomes" id="UP000006352">
    <property type="component" value="Unassembled WGS sequence"/>
</dbReference>
<evidence type="ECO:0000259" key="2">
    <source>
        <dbReference type="Pfam" id="PF12697"/>
    </source>
</evidence>
<dbReference type="OrthoDB" id="1743579at2759"/>
<dbReference type="Gene3D" id="3.40.50.1820">
    <property type="entry name" value="alpha/beta hydrolase"/>
    <property type="match status" value="1"/>
</dbReference>
<name>J4HWF3_9APHY</name>
<dbReference type="SUPFAM" id="SSF53474">
    <property type="entry name" value="alpha/beta-Hydrolases"/>
    <property type="match status" value="1"/>
</dbReference>
<sequence length="409" mass="44096">MRLLSLLSVASIARSLWAQGSDTGSGPAGYDTSRIGPSNAICTRETYYLDITSDNYKFENVMLNANETYLTKLLQEFVTSFPYQSNFTDMYAYGTETVANTYALSGTLCLPKDGPVNITNIQLLIHGIGFDSSYWDFAPDGGDSYSYVYAAAAAGLATFRYDTLGTGLSAHPADAYNVVQKPTDVAIAIRFAEMLRAGQIGARAYTKIVAVGHSYGSIQAQAVTALAPTALDGVVLTAYSGNATALPLWWASTAYSTASLIMPTRFSPEELTNPYLVTLAPWTSQLNYLYFPYYADSIAAYARATEQPVTQGVLFTIANNITAAPAFAGDVLVITGAQDWIFCYGNCYAVPPGSGYTNIPAGVAALYPAAREFDTYIPQNSGHNLFLQYSAPETFQQIIQFASGVFASW</sequence>
<accession>J4HWF3</accession>
<dbReference type="InterPro" id="IPR029058">
    <property type="entry name" value="AB_hydrolase_fold"/>
</dbReference>
<feature type="domain" description="AB hydrolase-1" evidence="2">
    <location>
        <begin position="123"/>
        <end position="393"/>
    </location>
</feature>
<dbReference type="AlphaFoldDB" id="J4HWF3"/>
<dbReference type="InterPro" id="IPR000073">
    <property type="entry name" value="AB_hydrolase_1"/>
</dbReference>
<evidence type="ECO:0000313" key="3">
    <source>
        <dbReference type="EMBL" id="CCM02162.1"/>
    </source>
</evidence>
<keyword evidence="4" id="KW-1185">Reference proteome</keyword>
<protein>
    <recommendedName>
        <fullName evidence="2">AB hydrolase-1 domain-containing protein</fullName>
    </recommendedName>
</protein>
<proteinExistence type="predicted"/>
<organism evidence="3 4">
    <name type="scientific">Fibroporia radiculosa</name>
    <dbReference type="NCBI Taxonomy" id="599839"/>
    <lineage>
        <taxon>Eukaryota</taxon>
        <taxon>Fungi</taxon>
        <taxon>Dikarya</taxon>
        <taxon>Basidiomycota</taxon>
        <taxon>Agaricomycotina</taxon>
        <taxon>Agaricomycetes</taxon>
        <taxon>Polyporales</taxon>
        <taxon>Fibroporiaceae</taxon>
        <taxon>Fibroporia</taxon>
    </lineage>
</organism>
<dbReference type="STRING" id="599839.J4HWF3"/>
<feature type="chain" id="PRO_5003778373" description="AB hydrolase-1 domain-containing protein" evidence="1">
    <location>
        <begin position="19"/>
        <end position="409"/>
    </location>
</feature>
<dbReference type="EMBL" id="HE797066">
    <property type="protein sequence ID" value="CCM02162.1"/>
    <property type="molecule type" value="Genomic_DNA"/>
</dbReference>
<dbReference type="Pfam" id="PF12697">
    <property type="entry name" value="Abhydrolase_6"/>
    <property type="match status" value="1"/>
</dbReference>
<feature type="signal peptide" evidence="1">
    <location>
        <begin position="1"/>
        <end position="18"/>
    </location>
</feature>
<evidence type="ECO:0000256" key="1">
    <source>
        <dbReference type="SAM" id="SignalP"/>
    </source>
</evidence>
<evidence type="ECO:0000313" key="4">
    <source>
        <dbReference type="Proteomes" id="UP000006352"/>
    </source>
</evidence>
<dbReference type="HOGENOM" id="CLU_034763_1_0_1"/>
<dbReference type="InParanoid" id="J4HWF3"/>
<keyword evidence="1" id="KW-0732">Signal</keyword>
<gene>
    <name evidence="3" type="ORF">FIBRA_04240</name>
</gene>
<dbReference type="GeneID" id="24097073"/>
<dbReference type="RefSeq" id="XP_012181445.1">
    <property type="nucleotide sequence ID" value="XM_012326055.1"/>
</dbReference>